<feature type="non-terminal residue" evidence="1">
    <location>
        <position position="1"/>
    </location>
</feature>
<sequence>LPEGAVLRPLEPVPVRQLYAMWRGAASRRPAIVEALRALRAACAP</sequence>
<evidence type="ECO:0000313" key="1">
    <source>
        <dbReference type="EMBL" id="NGO72110.1"/>
    </source>
</evidence>
<gene>
    <name evidence="1" type="ORF">G5C65_27930</name>
</gene>
<keyword evidence="2" id="KW-1185">Reference proteome</keyword>
<dbReference type="AlphaFoldDB" id="A0A6G4X5G5"/>
<organism evidence="1 2">
    <name type="scientific">Streptomyces boncukensis</name>
    <dbReference type="NCBI Taxonomy" id="2711219"/>
    <lineage>
        <taxon>Bacteria</taxon>
        <taxon>Bacillati</taxon>
        <taxon>Actinomycetota</taxon>
        <taxon>Actinomycetes</taxon>
        <taxon>Kitasatosporales</taxon>
        <taxon>Streptomycetaceae</taxon>
        <taxon>Streptomyces</taxon>
    </lineage>
</organism>
<evidence type="ECO:0000313" key="2">
    <source>
        <dbReference type="Proteomes" id="UP000477722"/>
    </source>
</evidence>
<proteinExistence type="predicted"/>
<name>A0A6G4X5G5_9ACTN</name>
<dbReference type="Proteomes" id="UP000477722">
    <property type="component" value="Unassembled WGS sequence"/>
</dbReference>
<accession>A0A6G4X5G5</accession>
<dbReference type="EMBL" id="JAAKZZ010000400">
    <property type="protein sequence ID" value="NGO72110.1"/>
    <property type="molecule type" value="Genomic_DNA"/>
</dbReference>
<comment type="caution">
    <text evidence="1">The sequence shown here is derived from an EMBL/GenBank/DDBJ whole genome shotgun (WGS) entry which is preliminary data.</text>
</comment>
<protein>
    <submittedName>
        <fullName evidence="1">LysR family transcriptional regulator</fullName>
    </submittedName>
</protein>
<reference evidence="1 2" key="1">
    <citation type="submission" date="2020-02" db="EMBL/GenBank/DDBJ databases">
        <title>Whole-genome analyses of novel actinobacteria.</title>
        <authorList>
            <person name="Sahin N."/>
            <person name="Tatar D."/>
        </authorList>
    </citation>
    <scope>NUCLEOTIDE SEQUENCE [LARGE SCALE GENOMIC DNA]</scope>
    <source>
        <strain evidence="1 2">SB3404</strain>
    </source>
</reference>